<dbReference type="Proteomes" id="UP000283513">
    <property type="component" value="Unassembled WGS sequence"/>
</dbReference>
<dbReference type="EMBL" id="QSHO01000009">
    <property type="protein sequence ID" value="RHC16337.1"/>
    <property type="molecule type" value="Genomic_DNA"/>
</dbReference>
<accession>A0A3R6HDS2</accession>
<sequence>MIQVEDEKMIFLDANAFYSYYGRSKLGMTSEPVDEERLKKYLEQQREKSLPTSVYIEIMTHFRNNPKVLQNLLEFRYAKGLPLFNNIPDYVVSEDEITSVAYMDQAALKNYADRLLKSKIQIESKFTLLFFEITKDLYAHYKLEMTDGLSQKNKDAILGYIGRVAYKEYQNLLEERIKVELQSGYDENKEKKVLKDFYIQELNEACVLTNIIIQGCVACKQDKEDIISIVQQTYQKSIESGLDGNTGTMPCIVDTLATDQHFLDIAKVKVSEMFKKGKYSATQRRYLRDVMFTSWFERGKKLDKNDIFDMLCVGCLDHIDKTKNACVLIDASSCVLSFDTRMKNFIGTVKPENLRLIEKIQNEQ</sequence>
<evidence type="ECO:0000313" key="1">
    <source>
        <dbReference type="EMBL" id="RHC16337.1"/>
    </source>
</evidence>
<name>A0A3R6HDS2_9FIRM</name>
<dbReference type="AlphaFoldDB" id="A0A3R6HDS2"/>
<protein>
    <recommendedName>
        <fullName evidence="3">PIN domain-containing protein</fullName>
    </recommendedName>
</protein>
<gene>
    <name evidence="1" type="ORF">DW856_11105</name>
</gene>
<reference evidence="1 2" key="1">
    <citation type="submission" date="2018-08" db="EMBL/GenBank/DDBJ databases">
        <title>A genome reference for cultivated species of the human gut microbiota.</title>
        <authorList>
            <person name="Zou Y."/>
            <person name="Xue W."/>
            <person name="Luo G."/>
        </authorList>
    </citation>
    <scope>NUCLEOTIDE SEQUENCE [LARGE SCALE GENOMIC DNA]</scope>
    <source>
        <strain evidence="1 2">AM37-1AC</strain>
    </source>
</reference>
<proteinExistence type="predicted"/>
<organism evidence="1 2">
    <name type="scientific">Roseburia intestinalis</name>
    <dbReference type="NCBI Taxonomy" id="166486"/>
    <lineage>
        <taxon>Bacteria</taxon>
        <taxon>Bacillati</taxon>
        <taxon>Bacillota</taxon>
        <taxon>Clostridia</taxon>
        <taxon>Lachnospirales</taxon>
        <taxon>Lachnospiraceae</taxon>
        <taxon>Roseburia</taxon>
    </lineage>
</organism>
<evidence type="ECO:0000313" key="2">
    <source>
        <dbReference type="Proteomes" id="UP000283513"/>
    </source>
</evidence>
<evidence type="ECO:0008006" key="3">
    <source>
        <dbReference type="Google" id="ProtNLM"/>
    </source>
</evidence>
<comment type="caution">
    <text evidence="1">The sequence shown here is derived from an EMBL/GenBank/DDBJ whole genome shotgun (WGS) entry which is preliminary data.</text>
</comment>